<name>A0ABU2H2L5_9ACTN</name>
<dbReference type="InterPro" id="IPR001375">
    <property type="entry name" value="Peptidase_S9_cat"/>
</dbReference>
<dbReference type="SUPFAM" id="SSF82171">
    <property type="entry name" value="DPP6 N-terminal domain-like"/>
    <property type="match status" value="1"/>
</dbReference>
<evidence type="ECO:0000259" key="2">
    <source>
        <dbReference type="Pfam" id="PF00326"/>
    </source>
</evidence>
<organism evidence="3 4">
    <name type="scientific">Lipingzhangella rawalii</name>
    <dbReference type="NCBI Taxonomy" id="2055835"/>
    <lineage>
        <taxon>Bacteria</taxon>
        <taxon>Bacillati</taxon>
        <taxon>Actinomycetota</taxon>
        <taxon>Actinomycetes</taxon>
        <taxon>Streptosporangiales</taxon>
        <taxon>Nocardiopsidaceae</taxon>
        <taxon>Lipingzhangella</taxon>
    </lineage>
</organism>
<dbReference type="Pfam" id="PF00326">
    <property type="entry name" value="Peptidase_S9"/>
    <property type="match status" value="1"/>
</dbReference>
<dbReference type="RefSeq" id="WP_310911010.1">
    <property type="nucleotide sequence ID" value="NZ_JAVLVT010000001.1"/>
</dbReference>
<gene>
    <name evidence="3" type="ORF">RIF23_04445</name>
</gene>
<dbReference type="SUPFAM" id="SSF53474">
    <property type="entry name" value="alpha/beta-Hydrolases"/>
    <property type="match status" value="1"/>
</dbReference>
<protein>
    <submittedName>
        <fullName evidence="3">Prolyl oligopeptidase family serine peptidase</fullName>
    </submittedName>
</protein>
<dbReference type="PANTHER" id="PTHR43056:SF5">
    <property type="entry name" value="PEPTIDASE S9 PROLYL OLIGOPEPTIDASE CATALYTIC DOMAIN-CONTAINING PROTEIN"/>
    <property type="match status" value="1"/>
</dbReference>
<proteinExistence type="predicted"/>
<keyword evidence="4" id="KW-1185">Reference proteome</keyword>
<feature type="domain" description="Peptidase S9 prolyl oligopeptidase catalytic" evidence="2">
    <location>
        <begin position="488"/>
        <end position="692"/>
    </location>
</feature>
<reference evidence="4" key="1">
    <citation type="submission" date="2023-07" db="EMBL/GenBank/DDBJ databases">
        <title>Novel species in the genus Lipingzhangella isolated from Sambhar Salt Lake.</title>
        <authorList>
            <person name="Jiya N."/>
            <person name="Kajale S."/>
            <person name="Sharma A."/>
        </authorList>
    </citation>
    <scope>NUCLEOTIDE SEQUENCE [LARGE SCALE GENOMIC DNA]</scope>
    <source>
        <strain evidence="4">LS1_29</strain>
    </source>
</reference>
<evidence type="ECO:0000313" key="4">
    <source>
        <dbReference type="Proteomes" id="UP001250214"/>
    </source>
</evidence>
<dbReference type="Gene3D" id="3.40.50.1820">
    <property type="entry name" value="alpha/beta hydrolase"/>
    <property type="match status" value="1"/>
</dbReference>
<accession>A0ABU2H2L5</accession>
<comment type="caution">
    <text evidence="3">The sequence shown here is derived from an EMBL/GenBank/DDBJ whole genome shotgun (WGS) entry which is preliminary data.</text>
</comment>
<dbReference type="InterPro" id="IPR011042">
    <property type="entry name" value="6-blade_b-propeller_TolB-like"/>
</dbReference>
<evidence type="ECO:0000256" key="1">
    <source>
        <dbReference type="SAM" id="MobiDB-lite"/>
    </source>
</evidence>
<dbReference type="PANTHER" id="PTHR43056">
    <property type="entry name" value="PEPTIDASE S9 PROLYL OLIGOPEPTIDASE"/>
    <property type="match status" value="1"/>
</dbReference>
<dbReference type="InterPro" id="IPR050585">
    <property type="entry name" value="Xaa-Pro_dipeptidyl-ppase/CocE"/>
</dbReference>
<dbReference type="Proteomes" id="UP001250214">
    <property type="component" value="Unassembled WGS sequence"/>
</dbReference>
<sequence>MPTRLPYGTWPSPIDAATVAAGETTPNWPQGLAEEVWWTEPRPAEDGRVTLCRVWLDEGAGPAEDLLGAPWNIRSRVNEYGGRPYTVVSRLDGPLAVFVEFSDQRMYRMEPGLVRHPEEMVSRAGPSPTPLTPAPDRHAGLRYVEPIVPELPSRGARAESEPSGLSAHLDVEPEYDDVWCIREVHHSDDPTDVSRDIVAIPLDGSAADDPQAIRVLVDGDHFLACPRVSPDGRHLAWLGWNHPDMPWDTTTLWVGDIAAGHHRTITNVRRVAAAPNQSIVQVEWASRDTLYYCADPDGWWNIHRQRIPETDEPPLDAVNLCQREEEFGGALWQPGSTWFLPLPSGDLVATHGRAAMSLGRLNPNSGQLVDVDTPHTEWFGKLTVAGPAPGRIVGVAAAPDRPSELVEVAPVEGTWRVLNRSVREAAAPGDHLPRPETRTVTDASGQPVHATVYPPHNPDVCAPETERPPYVLFVHGGPTGRAPVVRNLEIAFFTSRGIGVAEVNYGGSTGHGRDYRERLRHNWGLVDVADCVTVAQALVAQGADPQRLAIRGGSAGGWTSAAALAGTDTFACATIKFPILDLVGWRTGETHDFESQYLESLVGPWPDTRDRYAARSPVNQTDRISAPFLLLQGLDDRICPPVQCERFLERIRDRALPHAYRAFSGEQHGFRRSETIVAALESELGLYCRVFGFDRTDIAALEFDQ</sequence>
<feature type="region of interest" description="Disordered" evidence="1">
    <location>
        <begin position="426"/>
        <end position="457"/>
    </location>
</feature>
<dbReference type="EMBL" id="JAVLVT010000001">
    <property type="protein sequence ID" value="MDS1269545.1"/>
    <property type="molecule type" value="Genomic_DNA"/>
</dbReference>
<dbReference type="InterPro" id="IPR029058">
    <property type="entry name" value="AB_hydrolase_fold"/>
</dbReference>
<evidence type="ECO:0000313" key="3">
    <source>
        <dbReference type="EMBL" id="MDS1269545.1"/>
    </source>
</evidence>
<dbReference type="Gene3D" id="2.120.10.30">
    <property type="entry name" value="TolB, C-terminal domain"/>
    <property type="match status" value="1"/>
</dbReference>